<organism evidence="1 2">
    <name type="scientific">Protopolystoma xenopodis</name>
    <dbReference type="NCBI Taxonomy" id="117903"/>
    <lineage>
        <taxon>Eukaryota</taxon>
        <taxon>Metazoa</taxon>
        <taxon>Spiralia</taxon>
        <taxon>Lophotrochozoa</taxon>
        <taxon>Platyhelminthes</taxon>
        <taxon>Monogenea</taxon>
        <taxon>Polyopisthocotylea</taxon>
        <taxon>Polystomatidea</taxon>
        <taxon>Polystomatidae</taxon>
        <taxon>Protopolystoma</taxon>
    </lineage>
</organism>
<dbReference type="EMBL" id="CAAALY010016680">
    <property type="protein sequence ID" value="VEL13068.1"/>
    <property type="molecule type" value="Genomic_DNA"/>
</dbReference>
<reference evidence="1" key="1">
    <citation type="submission" date="2018-11" db="EMBL/GenBank/DDBJ databases">
        <authorList>
            <consortium name="Pathogen Informatics"/>
        </authorList>
    </citation>
    <scope>NUCLEOTIDE SEQUENCE</scope>
</reference>
<evidence type="ECO:0000313" key="1">
    <source>
        <dbReference type="EMBL" id="VEL13068.1"/>
    </source>
</evidence>
<proteinExistence type="predicted"/>
<gene>
    <name evidence="1" type="ORF">PXEA_LOCUS6508</name>
</gene>
<evidence type="ECO:0000313" key="2">
    <source>
        <dbReference type="Proteomes" id="UP000784294"/>
    </source>
</evidence>
<dbReference type="Proteomes" id="UP000784294">
    <property type="component" value="Unassembled WGS sequence"/>
</dbReference>
<comment type="caution">
    <text evidence="1">The sequence shown here is derived from an EMBL/GenBank/DDBJ whole genome shotgun (WGS) entry which is preliminary data.</text>
</comment>
<protein>
    <submittedName>
        <fullName evidence="1">Uncharacterized protein</fullName>
    </submittedName>
</protein>
<name>A0A3S5B4K8_9PLAT</name>
<sequence>MPAGAIHHLDGSRRVTSLSRLNPTSLTVEVAVRGTEIAHLEAADEIIIQRFTENSLFSNYRLTRGSSMPPLLAFTHTKARRLCQNTHRSLHTLQPLPPTSDAYLPRDWDFRPPPNRARDQPLTTTAQTVAACMHGQRLVKGRLTCNMSERNEGEKLEALEIRTKCQQASVRGKNKSRKQSQLIWREEKGCCTDDGYDVRA</sequence>
<dbReference type="AlphaFoldDB" id="A0A3S5B4K8"/>
<accession>A0A3S5B4K8</accession>
<keyword evidence="2" id="KW-1185">Reference proteome</keyword>